<keyword evidence="2" id="KW-0812">Transmembrane</keyword>
<feature type="region of interest" description="Disordered" evidence="1">
    <location>
        <begin position="95"/>
        <end position="152"/>
    </location>
</feature>
<protein>
    <submittedName>
        <fullName evidence="3">Uncharacterized protein</fullName>
    </submittedName>
</protein>
<evidence type="ECO:0000313" key="3">
    <source>
        <dbReference type="EMBL" id="CAI4219387.1"/>
    </source>
</evidence>
<keyword evidence="2" id="KW-1133">Transmembrane helix</keyword>
<accession>A0A9P1MFI4</accession>
<dbReference type="PANTHER" id="PTHR15678:SF6">
    <property type="entry name" value="BRIDGE-LIKE LIPID TRANSFER PROTEIN FAMILY MEMBER 2"/>
    <property type="match status" value="1"/>
</dbReference>
<name>A0A9P1MFI4_9PEZI</name>
<dbReference type="OrthoDB" id="1562405at2759"/>
<comment type="caution">
    <text evidence="3">The sequence shown here is derived from an EMBL/GenBank/DDBJ whole genome shotgun (WGS) entry which is preliminary data.</text>
</comment>
<feature type="transmembrane region" description="Helical" evidence="2">
    <location>
        <begin position="6"/>
        <end position="27"/>
    </location>
</feature>
<dbReference type="Proteomes" id="UP000838763">
    <property type="component" value="Unassembled WGS sequence"/>
</dbReference>
<evidence type="ECO:0000256" key="2">
    <source>
        <dbReference type="SAM" id="Phobius"/>
    </source>
</evidence>
<proteinExistence type="predicted"/>
<dbReference type="EMBL" id="CALLCH030000019">
    <property type="protein sequence ID" value="CAI4219387.1"/>
    <property type="molecule type" value="Genomic_DNA"/>
</dbReference>
<dbReference type="AlphaFoldDB" id="A0A9P1MFI4"/>
<feature type="compositionally biased region" description="Polar residues" evidence="1">
    <location>
        <begin position="132"/>
        <end position="152"/>
    </location>
</feature>
<gene>
    <name evidence="3" type="ORF">PPNO1_LOCUS8952</name>
</gene>
<keyword evidence="2" id="KW-0472">Membrane</keyword>
<dbReference type="PANTHER" id="PTHR15678">
    <property type="entry name" value="ANTIGEN MLAA-22-RELATED"/>
    <property type="match status" value="1"/>
</dbReference>
<organism evidence="3 4">
    <name type="scientific">Parascedosporium putredinis</name>
    <dbReference type="NCBI Taxonomy" id="1442378"/>
    <lineage>
        <taxon>Eukaryota</taxon>
        <taxon>Fungi</taxon>
        <taxon>Dikarya</taxon>
        <taxon>Ascomycota</taxon>
        <taxon>Pezizomycotina</taxon>
        <taxon>Sordariomycetes</taxon>
        <taxon>Hypocreomycetidae</taxon>
        <taxon>Microascales</taxon>
        <taxon>Microascaceae</taxon>
        <taxon>Parascedosporium</taxon>
    </lineage>
</organism>
<dbReference type="InterPro" id="IPR045167">
    <property type="entry name" value="Hobbit"/>
</dbReference>
<keyword evidence="4" id="KW-1185">Reference proteome</keyword>
<evidence type="ECO:0000313" key="4">
    <source>
        <dbReference type="Proteomes" id="UP000838763"/>
    </source>
</evidence>
<evidence type="ECO:0000256" key="1">
    <source>
        <dbReference type="SAM" id="MobiDB-lite"/>
    </source>
</evidence>
<reference evidence="3" key="1">
    <citation type="submission" date="2022-11" db="EMBL/GenBank/DDBJ databases">
        <authorList>
            <person name="Scott C."/>
            <person name="Bruce N."/>
        </authorList>
    </citation>
    <scope>NUCLEOTIDE SEQUENCE</scope>
</reference>
<sequence length="152" mass="16662">MALLNPTFLLAVIVLIYLSTFVLFAILRILTGISIQRIGYFSLRRLAYTPKDGLKIEIRGLGLNLHRPNFAQPTWISIVINELVATVDVKELDNGHKIREEDSEAEDAVTPAGDASDTQAEDSAPQSPCLRSVQTSEIQPPQAKSSTDSSAR</sequence>